<organism evidence="2 4">
    <name type="scientific">Trichinella pseudospiralis</name>
    <name type="common">Parasitic roundworm</name>
    <dbReference type="NCBI Taxonomy" id="6337"/>
    <lineage>
        <taxon>Eukaryota</taxon>
        <taxon>Metazoa</taxon>
        <taxon>Ecdysozoa</taxon>
        <taxon>Nematoda</taxon>
        <taxon>Enoplea</taxon>
        <taxon>Dorylaimia</taxon>
        <taxon>Trichinellida</taxon>
        <taxon>Trichinellidae</taxon>
        <taxon>Trichinella</taxon>
    </lineage>
</organism>
<protein>
    <submittedName>
        <fullName evidence="2">Uncharacterized protein</fullName>
    </submittedName>
</protein>
<name>A0A0V1K4X5_TRIPS</name>
<evidence type="ECO:0000313" key="3">
    <source>
        <dbReference type="Proteomes" id="UP000054805"/>
    </source>
</evidence>
<accession>A0A0V1K4X5</accession>
<dbReference type="EMBL" id="JYDV01000015">
    <property type="protein sequence ID" value="KRZ42302.1"/>
    <property type="molecule type" value="Genomic_DNA"/>
</dbReference>
<comment type="caution">
    <text evidence="2">The sequence shown here is derived from an EMBL/GenBank/DDBJ whole genome shotgun (WGS) entry which is preliminary data.</text>
</comment>
<evidence type="ECO:0000313" key="4">
    <source>
        <dbReference type="Proteomes" id="UP000054826"/>
    </source>
</evidence>
<dbReference type="AlphaFoldDB" id="A0A0V1K4X5"/>
<proteinExistence type="predicted"/>
<dbReference type="Proteomes" id="UP000054805">
    <property type="component" value="Unassembled WGS sequence"/>
</dbReference>
<dbReference type="Proteomes" id="UP000054826">
    <property type="component" value="Unassembled WGS sequence"/>
</dbReference>
<reference evidence="3 4" key="1">
    <citation type="submission" date="2015-01" db="EMBL/GenBank/DDBJ databases">
        <title>Evolution of Trichinella species and genotypes.</title>
        <authorList>
            <person name="Korhonen P.K."/>
            <person name="Edoardo P."/>
            <person name="Giuseppe L.R."/>
            <person name="Gasser R.B."/>
        </authorList>
    </citation>
    <scope>NUCLEOTIDE SEQUENCE [LARGE SCALE GENOMIC DNA]</scope>
    <source>
        <strain evidence="2">ISS176</strain>
        <strain evidence="1">ISS588</strain>
    </source>
</reference>
<dbReference type="EMBL" id="JYDS01000190">
    <property type="protein sequence ID" value="KRZ21885.1"/>
    <property type="molecule type" value="Genomic_DNA"/>
</dbReference>
<evidence type="ECO:0000313" key="2">
    <source>
        <dbReference type="EMBL" id="KRZ42302.1"/>
    </source>
</evidence>
<evidence type="ECO:0000313" key="1">
    <source>
        <dbReference type="EMBL" id="KRZ21885.1"/>
    </source>
</evidence>
<sequence>MHTDGRTDDRDHRVKAVKIDRRQCRLATLCLSKLGQKLVNGPETLLRPFLLKCSRLQCENIRQTQISDGDVC</sequence>
<keyword evidence="3" id="KW-1185">Reference proteome</keyword>
<gene>
    <name evidence="1" type="ORF">T4B_11354</name>
    <name evidence="2" type="ORF">T4C_9393</name>
</gene>